<proteinExistence type="predicted"/>
<dbReference type="RefSeq" id="XP_029657201.1">
    <property type="nucleotide sequence ID" value="XM_029801341.1"/>
</dbReference>
<name>A0A6P7U880_9MOLL</name>
<keyword evidence="1" id="KW-1185">Reference proteome</keyword>
<evidence type="ECO:0000313" key="2">
    <source>
        <dbReference type="RefSeq" id="XP_029657201.1"/>
    </source>
</evidence>
<sequence length="557" mass="63796">MVGVSLQDKDGYIEMSYIEIYNEEIFDLFSQCVSKLSLFRDITSKVRAVGLHSTKCEFIAHEEKRQLGIVHLKQFMDDAKQTVLDLIECAPKHELSRVPPVDPLENGLRECVRSDLEGLRLLEMDLEQFRGRMGDDDTKFTNELISHLVVSNYISESTEKLCSRAFHEYLNEKPDCIVHVKSTQGKRKTTRKYQTDFLLLGFIPSSADSKRPECVDCGLVMTNVSMKKSKLFAHQQLKHPASVGKERSYFRKKVELRQKNAPKTLEFCLKKANEHNNKTLKVSYAVSELVAKVGKPHTIAERLVKPAMLICAKELLGEQAANILQKIPLSNDTVKRRQIEMAENLEKQLVEKLKVSKFSLQIDETTINNSALLLTYVRYIDAMAIHEEMLFIKKLIDTRSDTIYAAVYDYLYDNGIPLSNLLQIATDGASAMTGKQNGFVAKLKKVAPHILAIHCIIHREHLCAKSLNDDMEHALKVAVSTVNFVKANALHDRLFQHLCEHEDHQRLLMHTEVRWLSKGNSLVRLAEMWDMVLIFVHDIKHKLVARSRKIKLRLCFQ</sequence>
<dbReference type="Proteomes" id="UP000515154">
    <property type="component" value="Unplaced"/>
</dbReference>
<dbReference type="SUPFAM" id="SSF53098">
    <property type="entry name" value="Ribonuclease H-like"/>
    <property type="match status" value="1"/>
</dbReference>
<dbReference type="InterPro" id="IPR012337">
    <property type="entry name" value="RNaseH-like_sf"/>
</dbReference>
<accession>A0A6P7U880</accession>
<dbReference type="AlphaFoldDB" id="A0A6P7U880"/>
<gene>
    <name evidence="2" type="primary">LOC115231281</name>
</gene>
<reference evidence="2" key="1">
    <citation type="submission" date="2025-08" db="UniProtKB">
        <authorList>
            <consortium name="RefSeq"/>
        </authorList>
    </citation>
    <scope>IDENTIFICATION</scope>
</reference>
<dbReference type="PANTHER" id="PTHR45913:SF19">
    <property type="entry name" value="LOW QUALITY PROTEIN: ZINC FINGER BED DOMAIN-CONTAINING PROTEIN 5-LIKE"/>
    <property type="match status" value="1"/>
</dbReference>
<evidence type="ECO:0000313" key="1">
    <source>
        <dbReference type="Proteomes" id="UP000515154"/>
    </source>
</evidence>
<dbReference type="PANTHER" id="PTHR45913">
    <property type="entry name" value="EPM2A-INTERACTING PROTEIN 1"/>
    <property type="match status" value="1"/>
</dbReference>
<dbReference type="KEGG" id="osn:115231281"/>
<organism evidence="1 2">
    <name type="scientific">Octopus sinensis</name>
    <name type="common">East Asian common octopus</name>
    <dbReference type="NCBI Taxonomy" id="2607531"/>
    <lineage>
        <taxon>Eukaryota</taxon>
        <taxon>Metazoa</taxon>
        <taxon>Spiralia</taxon>
        <taxon>Lophotrochozoa</taxon>
        <taxon>Mollusca</taxon>
        <taxon>Cephalopoda</taxon>
        <taxon>Coleoidea</taxon>
        <taxon>Octopodiformes</taxon>
        <taxon>Octopoda</taxon>
        <taxon>Incirrata</taxon>
        <taxon>Octopodidae</taxon>
        <taxon>Octopus</taxon>
    </lineage>
</organism>
<protein>
    <submittedName>
        <fullName evidence="2">SCAN domain-containing protein 3-like</fullName>
    </submittedName>
</protein>